<feature type="transmembrane region" description="Helical" evidence="1">
    <location>
        <begin position="114"/>
        <end position="134"/>
    </location>
</feature>
<comment type="caution">
    <text evidence="2">The sequence shown here is derived from an EMBL/GenBank/DDBJ whole genome shotgun (WGS) entry which is preliminary data.</text>
</comment>
<feature type="transmembrane region" description="Helical" evidence="1">
    <location>
        <begin position="222"/>
        <end position="244"/>
    </location>
</feature>
<proteinExistence type="predicted"/>
<sequence length="291" mass="32484">MDSYTATNIAVGICCAVILIVYHLWLASVVRTNPQKTVFGVTSHGRKAWVAVMMRDKKDICAVQSLRNLIMVSSILASTAVVLMFGFINFLSTISTNASEKNASNAFGFVVDEVFGAKVMILLFVYCISFFCFAQAMRFYNHTTMVININLPSQELERLQNNLPDELLRMGQGTPAARDQENERDILIKTSNIEYVGGMLNRGHLYHTAGLRGYYISFPIMGFLWGPWTLLACTIILIVLLRIVDFNLDNLSPTHVRPPAVASPKRAQANTESGHQVLIEDEDNIPMSELK</sequence>
<gene>
    <name evidence="2" type="ORF">BCR33DRAFT_769564</name>
</gene>
<dbReference type="PANTHER" id="PTHR31881">
    <property type="match status" value="1"/>
</dbReference>
<dbReference type="Proteomes" id="UP000193642">
    <property type="component" value="Unassembled WGS sequence"/>
</dbReference>
<feature type="transmembrane region" description="Helical" evidence="1">
    <location>
        <begin position="6"/>
        <end position="26"/>
    </location>
</feature>
<dbReference type="Pfam" id="PF04654">
    <property type="entry name" value="DUF599"/>
    <property type="match status" value="1"/>
</dbReference>
<name>A0A1Y2BV77_9FUNG</name>
<keyword evidence="1" id="KW-0812">Transmembrane</keyword>
<feature type="transmembrane region" description="Helical" evidence="1">
    <location>
        <begin position="69"/>
        <end position="94"/>
    </location>
</feature>
<protein>
    <submittedName>
        <fullName evidence="2">DUF599-domain-containing protein</fullName>
    </submittedName>
</protein>
<keyword evidence="1" id="KW-1133">Transmembrane helix</keyword>
<evidence type="ECO:0000313" key="2">
    <source>
        <dbReference type="EMBL" id="ORY38005.1"/>
    </source>
</evidence>
<dbReference type="InterPro" id="IPR006747">
    <property type="entry name" value="DUF599"/>
</dbReference>
<keyword evidence="3" id="KW-1185">Reference proteome</keyword>
<organism evidence="2 3">
    <name type="scientific">Rhizoclosmatium globosum</name>
    <dbReference type="NCBI Taxonomy" id="329046"/>
    <lineage>
        <taxon>Eukaryota</taxon>
        <taxon>Fungi</taxon>
        <taxon>Fungi incertae sedis</taxon>
        <taxon>Chytridiomycota</taxon>
        <taxon>Chytridiomycota incertae sedis</taxon>
        <taxon>Chytridiomycetes</taxon>
        <taxon>Chytridiales</taxon>
        <taxon>Chytriomycetaceae</taxon>
        <taxon>Rhizoclosmatium</taxon>
    </lineage>
</organism>
<evidence type="ECO:0000256" key="1">
    <source>
        <dbReference type="SAM" id="Phobius"/>
    </source>
</evidence>
<keyword evidence="1" id="KW-0472">Membrane</keyword>
<reference evidence="2 3" key="1">
    <citation type="submission" date="2016-07" db="EMBL/GenBank/DDBJ databases">
        <title>Pervasive Adenine N6-methylation of Active Genes in Fungi.</title>
        <authorList>
            <consortium name="DOE Joint Genome Institute"/>
            <person name="Mondo S.J."/>
            <person name="Dannebaum R.O."/>
            <person name="Kuo R.C."/>
            <person name="Labutti K."/>
            <person name="Haridas S."/>
            <person name="Kuo A."/>
            <person name="Salamov A."/>
            <person name="Ahrendt S.R."/>
            <person name="Lipzen A."/>
            <person name="Sullivan W."/>
            <person name="Andreopoulos W.B."/>
            <person name="Clum A."/>
            <person name="Lindquist E."/>
            <person name="Daum C."/>
            <person name="Ramamoorthy G.K."/>
            <person name="Gryganskyi A."/>
            <person name="Culley D."/>
            <person name="Magnuson J.K."/>
            <person name="James T.Y."/>
            <person name="O'Malley M.A."/>
            <person name="Stajich J.E."/>
            <person name="Spatafora J.W."/>
            <person name="Visel A."/>
            <person name="Grigoriev I.V."/>
        </authorList>
    </citation>
    <scope>NUCLEOTIDE SEQUENCE [LARGE SCALE GENOMIC DNA]</scope>
    <source>
        <strain evidence="2 3">JEL800</strain>
    </source>
</reference>
<evidence type="ECO:0000313" key="3">
    <source>
        <dbReference type="Proteomes" id="UP000193642"/>
    </source>
</evidence>
<dbReference type="EMBL" id="MCGO01000047">
    <property type="protein sequence ID" value="ORY38005.1"/>
    <property type="molecule type" value="Genomic_DNA"/>
</dbReference>
<accession>A0A1Y2BV77</accession>
<dbReference type="PANTHER" id="PTHR31881:SF6">
    <property type="entry name" value="OS09G0494600 PROTEIN"/>
    <property type="match status" value="1"/>
</dbReference>
<dbReference type="OrthoDB" id="761598at2759"/>
<dbReference type="AlphaFoldDB" id="A0A1Y2BV77"/>